<sequence>MEEIHNYPFNLVIKFKQPGRSFSYKVIKEGTYPNKESLAYTLPPNKYRIPDDYIIETTWGRSTNQYTVQCFINYNDNKPVFQVWYGKCFEYRVSSVKTATDAANLFHKHYTSQKGTKTSGIYLFGLQLKILDKARDRKRYAHVLKQIDQCSNSTLTRRATSTGKHMITKFNEEVPKFYNMEEIPVLENIRYSVKNHIFDVHYGENKARKKQKIESVVRALDKGNISREPYRRLCAIESHLPREGVVSKERQKINEKMAQLIPISIVDINTKNQVDQSEEEDIEDEDIVQEVINAAGKGGYRNIKDILQYLVSDLIQKRVLNPHHLIINLRISGDGRNVGKKIKHVMITVAILDDKNTLHKPNHHYTIVLYPGCKNYDSLSHMMAPFCHDLRDLKDHGLVINNIRWNFQFYFSSDWKFLAICLGFNSANSKNFCPWCTISKPQQGNLSKEWTINKNINKLIEKNNYYEGHSRKPLFDMIPLDHWLPDELHVMLRITDRLWSLLIAELVEQNSFNDTARKIIIDEMKKIKVNFQFWQDQGSKTWNYTSLMGNDKLKVLQFFDLTKILSRRRAAIVRDLWDKFYELYIKMKDPTTNAEDFKNDAKNWLTLFLTPSEGIPNTREFKKGLYQPDNITPYIHVLVYHISEFMTIHHKWGLKAFSCSGIEKKNHEQVSYFFRKTMKDGGGKKKSQSSAIVEILQHENRTLFYNHNNIPLNCQNPKTIHIKTQDI</sequence>
<dbReference type="OrthoDB" id="2310982at2759"/>
<evidence type="ECO:0000313" key="2">
    <source>
        <dbReference type="Proteomes" id="UP000615446"/>
    </source>
</evidence>
<gene>
    <name evidence="1" type="ORF">RCL2_001456100</name>
</gene>
<dbReference type="PANTHER" id="PTHR31424:SF5">
    <property type="entry name" value="APPLE DOMAIN-CONTAINING PROTEIN"/>
    <property type="match status" value="1"/>
</dbReference>
<organism evidence="1 2">
    <name type="scientific">Rhizophagus clarus</name>
    <dbReference type="NCBI Taxonomy" id="94130"/>
    <lineage>
        <taxon>Eukaryota</taxon>
        <taxon>Fungi</taxon>
        <taxon>Fungi incertae sedis</taxon>
        <taxon>Mucoromycota</taxon>
        <taxon>Glomeromycotina</taxon>
        <taxon>Glomeromycetes</taxon>
        <taxon>Glomerales</taxon>
        <taxon>Glomeraceae</taxon>
        <taxon>Rhizophagus</taxon>
    </lineage>
</organism>
<dbReference type="PANTHER" id="PTHR31424">
    <property type="entry name" value="PROTEIN CBG23806"/>
    <property type="match status" value="1"/>
</dbReference>
<protein>
    <submittedName>
        <fullName evidence="1">Uncharacterized protein</fullName>
    </submittedName>
</protein>
<dbReference type="AlphaFoldDB" id="A0A8H3LFM2"/>
<dbReference type="EMBL" id="BLAL01000169">
    <property type="protein sequence ID" value="GES87567.1"/>
    <property type="molecule type" value="Genomic_DNA"/>
</dbReference>
<dbReference type="Proteomes" id="UP000615446">
    <property type="component" value="Unassembled WGS sequence"/>
</dbReference>
<evidence type="ECO:0000313" key="1">
    <source>
        <dbReference type="EMBL" id="GES87567.1"/>
    </source>
</evidence>
<name>A0A8H3LFM2_9GLOM</name>
<comment type="caution">
    <text evidence="1">The sequence shown here is derived from an EMBL/GenBank/DDBJ whole genome shotgun (WGS) entry which is preliminary data.</text>
</comment>
<accession>A0A8H3LFM2</accession>
<reference evidence="1" key="1">
    <citation type="submission" date="2019-10" db="EMBL/GenBank/DDBJ databases">
        <title>Conservation and host-specific expression of non-tandemly repeated heterogenous ribosome RNA gene in arbuscular mycorrhizal fungi.</title>
        <authorList>
            <person name="Maeda T."/>
            <person name="Kobayashi Y."/>
            <person name="Nakagawa T."/>
            <person name="Ezawa T."/>
            <person name="Yamaguchi K."/>
            <person name="Bino T."/>
            <person name="Nishimoto Y."/>
            <person name="Shigenobu S."/>
            <person name="Kawaguchi M."/>
        </authorList>
    </citation>
    <scope>NUCLEOTIDE SEQUENCE</scope>
    <source>
        <strain evidence="1">HR1</strain>
    </source>
</reference>
<proteinExistence type="predicted"/>